<name>A0A5B7JCV1_PORTR</name>
<gene>
    <name evidence="1" type="ORF">E2C01_087257</name>
</gene>
<evidence type="ECO:0000313" key="2">
    <source>
        <dbReference type="Proteomes" id="UP000324222"/>
    </source>
</evidence>
<dbReference type="Proteomes" id="UP000324222">
    <property type="component" value="Unassembled WGS sequence"/>
</dbReference>
<proteinExistence type="predicted"/>
<protein>
    <submittedName>
        <fullName evidence="1">Uncharacterized protein</fullName>
    </submittedName>
</protein>
<reference evidence="1 2" key="1">
    <citation type="submission" date="2019-05" db="EMBL/GenBank/DDBJ databases">
        <title>Another draft genome of Portunus trituberculatus and its Hox gene families provides insights of decapod evolution.</title>
        <authorList>
            <person name="Jeong J.-H."/>
            <person name="Song I."/>
            <person name="Kim S."/>
            <person name="Choi T."/>
            <person name="Kim D."/>
            <person name="Ryu S."/>
            <person name="Kim W."/>
        </authorList>
    </citation>
    <scope>NUCLEOTIDE SEQUENCE [LARGE SCALE GENOMIC DNA]</scope>
    <source>
        <tissue evidence="1">Muscle</tissue>
    </source>
</reference>
<organism evidence="1 2">
    <name type="scientific">Portunus trituberculatus</name>
    <name type="common">Swimming crab</name>
    <name type="synonym">Neptunus trituberculatus</name>
    <dbReference type="NCBI Taxonomy" id="210409"/>
    <lineage>
        <taxon>Eukaryota</taxon>
        <taxon>Metazoa</taxon>
        <taxon>Ecdysozoa</taxon>
        <taxon>Arthropoda</taxon>
        <taxon>Crustacea</taxon>
        <taxon>Multicrustacea</taxon>
        <taxon>Malacostraca</taxon>
        <taxon>Eumalacostraca</taxon>
        <taxon>Eucarida</taxon>
        <taxon>Decapoda</taxon>
        <taxon>Pleocyemata</taxon>
        <taxon>Brachyura</taxon>
        <taxon>Eubrachyura</taxon>
        <taxon>Portunoidea</taxon>
        <taxon>Portunidae</taxon>
        <taxon>Portuninae</taxon>
        <taxon>Portunus</taxon>
    </lineage>
</organism>
<comment type="caution">
    <text evidence="1">The sequence shown here is derived from an EMBL/GenBank/DDBJ whole genome shotgun (WGS) entry which is preliminary data.</text>
</comment>
<dbReference type="EMBL" id="VSRR010090366">
    <property type="protein sequence ID" value="MPC92183.1"/>
    <property type="molecule type" value="Genomic_DNA"/>
</dbReference>
<sequence length="24" mass="2763">MVPLYHGGFSQSLYSFYSQLLVLI</sequence>
<evidence type="ECO:0000313" key="1">
    <source>
        <dbReference type="EMBL" id="MPC92183.1"/>
    </source>
</evidence>
<keyword evidence="2" id="KW-1185">Reference proteome</keyword>
<dbReference type="AlphaFoldDB" id="A0A5B7JCV1"/>
<accession>A0A5B7JCV1</accession>